<keyword evidence="3" id="KW-0378">Hydrolase</keyword>
<gene>
    <name evidence="3" type="ORF">BHQ18_19575</name>
</gene>
<feature type="domain" description="Putative Flp pilus-assembly TadG-like N-terminal" evidence="2">
    <location>
        <begin position="1"/>
        <end position="43"/>
    </location>
</feature>
<dbReference type="STRING" id="1776.BHQ18_19575"/>
<evidence type="ECO:0000313" key="4">
    <source>
        <dbReference type="Proteomes" id="UP000094053"/>
    </source>
</evidence>
<dbReference type="EMBL" id="MIHA01000015">
    <property type="protein sequence ID" value="ODQ88344.1"/>
    <property type="molecule type" value="Genomic_DNA"/>
</dbReference>
<dbReference type="NCBIfam" id="TIGR03816">
    <property type="entry name" value="tadE_like_DECH"/>
    <property type="match status" value="1"/>
</dbReference>
<keyword evidence="3" id="KW-0067">ATP-binding</keyword>
<keyword evidence="1" id="KW-0732">Signal</keyword>
<dbReference type="AlphaFoldDB" id="A0A1E3RES2"/>
<feature type="chain" id="PRO_5038916791" evidence="1">
    <location>
        <begin position="18"/>
        <end position="107"/>
    </location>
</feature>
<dbReference type="InterPro" id="IPR021202">
    <property type="entry name" value="Rv3654c-like"/>
</dbReference>
<evidence type="ECO:0000313" key="3">
    <source>
        <dbReference type="EMBL" id="ODQ88344.1"/>
    </source>
</evidence>
<dbReference type="Proteomes" id="UP000094053">
    <property type="component" value="Unassembled WGS sequence"/>
</dbReference>
<accession>A0A1E3RES2</accession>
<dbReference type="InterPro" id="IPR028087">
    <property type="entry name" value="Tad_N"/>
</dbReference>
<dbReference type="RefSeq" id="WP_069415313.1">
    <property type="nucleotide sequence ID" value="NZ_JACKUL010000023.1"/>
</dbReference>
<reference evidence="4" key="1">
    <citation type="submission" date="2016-09" db="EMBL/GenBank/DDBJ databases">
        <authorList>
            <person name="Greninger A.L."/>
            <person name="Jerome K.R."/>
            <person name="Mcnair B."/>
            <person name="Wallis C."/>
            <person name="Fang F."/>
        </authorList>
    </citation>
    <scope>NUCLEOTIDE SEQUENCE [LARGE SCALE GENOMIC DNA]</scope>
    <source>
        <strain evidence="4">M6</strain>
    </source>
</reference>
<keyword evidence="3" id="KW-0347">Helicase</keyword>
<comment type="caution">
    <text evidence="3">The sequence shown here is derived from an EMBL/GenBank/DDBJ whole genome shotgun (WGS) entry which is preliminary data.</text>
</comment>
<name>A0A1E3RES2_MYCFV</name>
<feature type="signal peptide" evidence="1">
    <location>
        <begin position="1"/>
        <end position="17"/>
    </location>
</feature>
<sequence length="107" mass="10429">MLAAVMIAVLLSLTAAAGYLGAAVIARHRAQAAADLGALAAAARADGRAAACAEASAVTQSMGARLRSCRLAELDVVVAVEVSVTLGRFGVGPAGATARAGPVSADR</sequence>
<evidence type="ECO:0000259" key="2">
    <source>
        <dbReference type="Pfam" id="PF13400"/>
    </source>
</evidence>
<proteinExistence type="predicted"/>
<evidence type="ECO:0000256" key="1">
    <source>
        <dbReference type="SAM" id="SignalP"/>
    </source>
</evidence>
<keyword evidence="4" id="KW-1185">Reference proteome</keyword>
<protein>
    <submittedName>
        <fullName evidence="3">Helicase</fullName>
    </submittedName>
</protein>
<dbReference type="Pfam" id="PF13400">
    <property type="entry name" value="Tad"/>
    <property type="match status" value="1"/>
</dbReference>
<dbReference type="GO" id="GO:0004386">
    <property type="term" value="F:helicase activity"/>
    <property type="evidence" value="ECO:0007669"/>
    <property type="project" value="UniProtKB-KW"/>
</dbReference>
<organism evidence="3 4">
    <name type="scientific">Mycolicibacterium flavescens</name>
    <name type="common">Mycobacterium flavescens</name>
    <dbReference type="NCBI Taxonomy" id="1776"/>
    <lineage>
        <taxon>Bacteria</taxon>
        <taxon>Bacillati</taxon>
        <taxon>Actinomycetota</taxon>
        <taxon>Actinomycetes</taxon>
        <taxon>Mycobacteriales</taxon>
        <taxon>Mycobacteriaceae</taxon>
        <taxon>Mycolicibacterium</taxon>
    </lineage>
</organism>
<keyword evidence="3" id="KW-0547">Nucleotide-binding</keyword>